<evidence type="ECO:0000259" key="1">
    <source>
        <dbReference type="Pfam" id="PF06985"/>
    </source>
</evidence>
<dbReference type="OrthoDB" id="5428863at2759"/>
<dbReference type="EMBL" id="KV749310">
    <property type="protein sequence ID" value="OCL10085.1"/>
    <property type="molecule type" value="Genomic_DNA"/>
</dbReference>
<proteinExistence type="predicted"/>
<evidence type="ECO:0000313" key="3">
    <source>
        <dbReference type="Proteomes" id="UP000250140"/>
    </source>
</evidence>
<reference evidence="2 3" key="1">
    <citation type="journal article" date="2016" name="Nat. Commun.">
        <title>Ectomycorrhizal ecology is imprinted in the genome of the dominant symbiotic fungus Cenococcum geophilum.</title>
        <authorList>
            <consortium name="DOE Joint Genome Institute"/>
            <person name="Peter M."/>
            <person name="Kohler A."/>
            <person name="Ohm R.A."/>
            <person name="Kuo A."/>
            <person name="Krutzmann J."/>
            <person name="Morin E."/>
            <person name="Arend M."/>
            <person name="Barry K.W."/>
            <person name="Binder M."/>
            <person name="Choi C."/>
            <person name="Clum A."/>
            <person name="Copeland A."/>
            <person name="Grisel N."/>
            <person name="Haridas S."/>
            <person name="Kipfer T."/>
            <person name="LaButti K."/>
            <person name="Lindquist E."/>
            <person name="Lipzen A."/>
            <person name="Maire R."/>
            <person name="Meier B."/>
            <person name="Mihaltcheva S."/>
            <person name="Molinier V."/>
            <person name="Murat C."/>
            <person name="Poggeler S."/>
            <person name="Quandt C.A."/>
            <person name="Sperisen C."/>
            <person name="Tritt A."/>
            <person name="Tisserant E."/>
            <person name="Crous P.W."/>
            <person name="Henrissat B."/>
            <person name="Nehls U."/>
            <person name="Egli S."/>
            <person name="Spatafora J.W."/>
            <person name="Grigoriev I.V."/>
            <person name="Martin F.M."/>
        </authorList>
    </citation>
    <scope>NUCLEOTIDE SEQUENCE [LARGE SCALE GENOMIC DNA]</scope>
    <source>
        <strain evidence="2 3">CBS 207.34</strain>
    </source>
</reference>
<organism evidence="2 3">
    <name type="scientific">Glonium stellatum</name>
    <dbReference type="NCBI Taxonomy" id="574774"/>
    <lineage>
        <taxon>Eukaryota</taxon>
        <taxon>Fungi</taxon>
        <taxon>Dikarya</taxon>
        <taxon>Ascomycota</taxon>
        <taxon>Pezizomycotina</taxon>
        <taxon>Dothideomycetes</taxon>
        <taxon>Pleosporomycetidae</taxon>
        <taxon>Gloniales</taxon>
        <taxon>Gloniaceae</taxon>
        <taxon>Glonium</taxon>
    </lineage>
</organism>
<dbReference type="InterPro" id="IPR010730">
    <property type="entry name" value="HET"/>
</dbReference>
<dbReference type="PANTHER" id="PTHR33112">
    <property type="entry name" value="DOMAIN PROTEIN, PUTATIVE-RELATED"/>
    <property type="match status" value="1"/>
</dbReference>
<protein>
    <submittedName>
        <fullName evidence="2">HET-domain-containing protein</fullName>
    </submittedName>
</protein>
<name>A0A8E2JUF1_9PEZI</name>
<dbReference type="Proteomes" id="UP000250140">
    <property type="component" value="Unassembled WGS sequence"/>
</dbReference>
<sequence length="247" mass="27526">MRGEFLDGWPATFPNPNLHLVKEWILECEQVHQTCSEGNEAAETVTPSNSPYYRSFRVIDVRKRLVISISPENLRYIALSYVWGLSQEEYLSIQKDSVCTKAGANMNTPLPSRLPKTIDDAMTACLALGADYLWADLFCIDQNDSEEKDVQLSCMGYTYRRALLTIVATYGNGSESGLPGINGHYETEIPSQIRVHIGGFDMITGLPTLSDQIVDSIWAERGWTFQEGLLAKRCLIFGGAEPVFLCG</sequence>
<dbReference type="Pfam" id="PF06985">
    <property type="entry name" value="HET"/>
    <property type="match status" value="1"/>
</dbReference>
<feature type="non-terminal residue" evidence="2">
    <location>
        <position position="247"/>
    </location>
</feature>
<accession>A0A8E2JUF1</accession>
<keyword evidence="3" id="KW-1185">Reference proteome</keyword>
<feature type="domain" description="Heterokaryon incompatibility" evidence="1">
    <location>
        <begin position="76"/>
        <end position="227"/>
    </location>
</feature>
<gene>
    <name evidence="2" type="ORF">AOQ84DRAFT_289982</name>
</gene>
<dbReference type="AlphaFoldDB" id="A0A8E2JUF1"/>
<dbReference type="PANTHER" id="PTHR33112:SF12">
    <property type="entry name" value="HETEROKARYON INCOMPATIBILITY DOMAIN-CONTAINING PROTEIN"/>
    <property type="match status" value="1"/>
</dbReference>
<evidence type="ECO:0000313" key="2">
    <source>
        <dbReference type="EMBL" id="OCL10085.1"/>
    </source>
</evidence>